<comment type="caution">
    <text evidence="6">Lacks conserved residue(s) required for the propagation of feature annotation.</text>
</comment>
<dbReference type="PANTHER" id="PTHR48111">
    <property type="entry name" value="REGULATOR OF RPOS"/>
    <property type="match status" value="1"/>
</dbReference>
<evidence type="ECO:0000259" key="9">
    <source>
        <dbReference type="PROSITE" id="PS51755"/>
    </source>
</evidence>
<evidence type="ECO:0000256" key="3">
    <source>
        <dbReference type="ARBA" id="ARBA00023015"/>
    </source>
</evidence>
<dbReference type="PROSITE" id="PS51755">
    <property type="entry name" value="OMPR_PHOB"/>
    <property type="match status" value="1"/>
</dbReference>
<dbReference type="PROSITE" id="PS50110">
    <property type="entry name" value="RESPONSE_REGULATORY"/>
    <property type="match status" value="1"/>
</dbReference>
<dbReference type="InterPro" id="IPR001789">
    <property type="entry name" value="Sig_transdc_resp-reg_receiver"/>
</dbReference>
<evidence type="ECO:0000313" key="10">
    <source>
        <dbReference type="EMBL" id="NBC38158.1"/>
    </source>
</evidence>
<evidence type="ECO:0000256" key="1">
    <source>
        <dbReference type="ARBA" id="ARBA00022553"/>
    </source>
</evidence>
<dbReference type="PANTHER" id="PTHR48111:SF1">
    <property type="entry name" value="TWO-COMPONENT RESPONSE REGULATOR ORR33"/>
    <property type="match status" value="1"/>
</dbReference>
<comment type="caution">
    <text evidence="10">The sequence shown here is derived from an EMBL/GenBank/DDBJ whole genome shotgun (WGS) entry which is preliminary data.</text>
</comment>
<dbReference type="Gene3D" id="1.10.10.10">
    <property type="entry name" value="Winged helix-like DNA-binding domain superfamily/Winged helix DNA-binding domain"/>
    <property type="match status" value="1"/>
</dbReference>
<dbReference type="CDD" id="cd00383">
    <property type="entry name" value="trans_reg_C"/>
    <property type="match status" value="1"/>
</dbReference>
<accession>A0ABW9XHX5</accession>
<dbReference type="InterPro" id="IPR011006">
    <property type="entry name" value="CheY-like_superfamily"/>
</dbReference>
<feature type="domain" description="Response regulatory" evidence="8">
    <location>
        <begin position="5"/>
        <end position="117"/>
    </location>
</feature>
<keyword evidence="2" id="KW-0902">Two-component regulatory system</keyword>
<keyword evidence="1" id="KW-0597">Phosphoprotein</keyword>
<dbReference type="GO" id="GO:0003677">
    <property type="term" value="F:DNA binding"/>
    <property type="evidence" value="ECO:0007669"/>
    <property type="project" value="UniProtKB-KW"/>
</dbReference>
<evidence type="ECO:0000256" key="6">
    <source>
        <dbReference type="PROSITE-ProRule" id="PRU00169"/>
    </source>
</evidence>
<feature type="DNA-binding region" description="OmpR/PhoB-type" evidence="7">
    <location>
        <begin position="127"/>
        <end position="224"/>
    </location>
</feature>
<dbReference type="Proteomes" id="UP000753724">
    <property type="component" value="Unassembled WGS sequence"/>
</dbReference>
<keyword evidence="3" id="KW-0805">Transcription regulation</keyword>
<reference evidence="11" key="1">
    <citation type="submission" date="2020-01" db="EMBL/GenBank/DDBJ databases">
        <title>Sphingomonas sp. strain CSW-10.</title>
        <authorList>
            <person name="Chen W.-M."/>
        </authorList>
    </citation>
    <scope>NUCLEOTIDE SEQUENCE [LARGE SCALE GENOMIC DNA]</scope>
    <source>
        <strain evidence="11">FSY-8</strain>
    </source>
</reference>
<dbReference type="Pfam" id="PF00486">
    <property type="entry name" value="Trans_reg_C"/>
    <property type="match status" value="1"/>
</dbReference>
<dbReference type="SUPFAM" id="SSF52172">
    <property type="entry name" value="CheY-like"/>
    <property type="match status" value="1"/>
</dbReference>
<keyword evidence="4 7" id="KW-0238">DNA-binding</keyword>
<organism evidence="10 11">
    <name type="scientific">Novosphingobium ovatum</name>
    <dbReference type="NCBI Taxonomy" id="1908523"/>
    <lineage>
        <taxon>Bacteria</taxon>
        <taxon>Pseudomonadati</taxon>
        <taxon>Pseudomonadota</taxon>
        <taxon>Alphaproteobacteria</taxon>
        <taxon>Sphingomonadales</taxon>
        <taxon>Sphingomonadaceae</taxon>
        <taxon>Novosphingobium</taxon>
    </lineage>
</organism>
<gene>
    <name evidence="10" type="ORF">GTZ99_16530</name>
</gene>
<sequence>MAGVHILIRVDAPALGAQIAAMLTAAGHRPTLADGIADALTQCARDTPDAVALETCAPDAAATLAPFCALPLRPRLLLLADQPSAAQRAAGLWAGADDYLALPCAMDELAARLHAICRRDRPADPPQGALAVGRLQLDAASHTASYHSASARLNRKEFSLLAYLMRNAGQLVTRGMILTAVWSYSFDPETNIVESNLSRLRGRLQTLGCDPIETQRGKGYVLRTERCG</sequence>
<evidence type="ECO:0000313" key="11">
    <source>
        <dbReference type="Proteomes" id="UP000753724"/>
    </source>
</evidence>
<dbReference type="SMART" id="SM00862">
    <property type="entry name" value="Trans_reg_C"/>
    <property type="match status" value="1"/>
</dbReference>
<dbReference type="InterPro" id="IPR039420">
    <property type="entry name" value="WalR-like"/>
</dbReference>
<name>A0ABW9XHX5_9SPHN</name>
<evidence type="ECO:0000256" key="4">
    <source>
        <dbReference type="ARBA" id="ARBA00023125"/>
    </source>
</evidence>
<protein>
    <submittedName>
        <fullName evidence="10">DNA-binding response regulator</fullName>
    </submittedName>
</protein>
<evidence type="ECO:0000256" key="5">
    <source>
        <dbReference type="ARBA" id="ARBA00023163"/>
    </source>
</evidence>
<evidence type="ECO:0000259" key="8">
    <source>
        <dbReference type="PROSITE" id="PS50110"/>
    </source>
</evidence>
<keyword evidence="11" id="KW-1185">Reference proteome</keyword>
<dbReference type="SUPFAM" id="SSF46894">
    <property type="entry name" value="C-terminal effector domain of the bipartite response regulators"/>
    <property type="match status" value="1"/>
</dbReference>
<dbReference type="EMBL" id="JAAAPO010000009">
    <property type="protein sequence ID" value="NBC38158.1"/>
    <property type="molecule type" value="Genomic_DNA"/>
</dbReference>
<evidence type="ECO:0000256" key="7">
    <source>
        <dbReference type="PROSITE-ProRule" id="PRU01091"/>
    </source>
</evidence>
<dbReference type="InterPro" id="IPR036388">
    <property type="entry name" value="WH-like_DNA-bd_sf"/>
</dbReference>
<dbReference type="InterPro" id="IPR001867">
    <property type="entry name" value="OmpR/PhoB-type_DNA-bd"/>
</dbReference>
<dbReference type="Gene3D" id="3.40.50.2300">
    <property type="match status" value="1"/>
</dbReference>
<evidence type="ECO:0000256" key="2">
    <source>
        <dbReference type="ARBA" id="ARBA00023012"/>
    </source>
</evidence>
<proteinExistence type="predicted"/>
<feature type="domain" description="OmpR/PhoB-type" evidence="9">
    <location>
        <begin position="127"/>
        <end position="224"/>
    </location>
</feature>
<keyword evidence="5" id="KW-0804">Transcription</keyword>
<dbReference type="InterPro" id="IPR016032">
    <property type="entry name" value="Sig_transdc_resp-reg_C-effctor"/>
</dbReference>